<evidence type="ECO:0000313" key="4">
    <source>
        <dbReference type="Proteomes" id="UP000752171"/>
    </source>
</evidence>
<dbReference type="Pfam" id="PF02759">
    <property type="entry name" value="RUN"/>
    <property type="match status" value="1"/>
</dbReference>
<dbReference type="PANTHER" id="PTHR15591:SF14">
    <property type="entry name" value="AP-4 COMPLEX ACCESSORY SUBUNIT RUSC2"/>
    <property type="match status" value="1"/>
</dbReference>
<comment type="caution">
    <text evidence="3">The sequence shown here is derived from an EMBL/GenBank/DDBJ whole genome shotgun (WGS) entry which is preliminary data.</text>
</comment>
<feature type="compositionally biased region" description="Basic and acidic residues" evidence="1">
    <location>
        <begin position="432"/>
        <end position="455"/>
    </location>
</feature>
<dbReference type="AlphaFoldDB" id="A0A8T2KXE2"/>
<feature type="region of interest" description="Disordered" evidence="1">
    <location>
        <begin position="1054"/>
        <end position="1085"/>
    </location>
</feature>
<feature type="compositionally biased region" description="Polar residues" evidence="1">
    <location>
        <begin position="144"/>
        <end position="154"/>
    </location>
</feature>
<dbReference type="InterPro" id="IPR037213">
    <property type="entry name" value="Run_dom_sf"/>
</dbReference>
<feature type="compositionally biased region" description="Acidic residues" evidence="1">
    <location>
        <begin position="122"/>
        <end position="134"/>
    </location>
</feature>
<proteinExistence type="predicted"/>
<feature type="region of interest" description="Disordered" evidence="1">
    <location>
        <begin position="282"/>
        <end position="308"/>
    </location>
</feature>
<feature type="compositionally biased region" description="Basic and acidic residues" evidence="1">
    <location>
        <begin position="51"/>
        <end position="61"/>
    </location>
</feature>
<dbReference type="OrthoDB" id="9884296at2759"/>
<dbReference type="Proteomes" id="UP000752171">
    <property type="component" value="Unassembled WGS sequence"/>
</dbReference>
<dbReference type="PROSITE" id="PS50826">
    <property type="entry name" value="RUN"/>
    <property type="match status" value="1"/>
</dbReference>
<name>A0A8T2KXE2_ASTMX</name>
<sequence length="1260" mass="139236">MAASAKLSGETMIVRHIPLAHGQSVGFQLYSPVQKPVRPCSLKLTHSISLPEREEPPKEALDSDFQSHQSHSSKSSSNDDTGGRDSSPGFQLKFSQDKIDFDFTGSRSTPRWQNPFLPELEVHDDEEEDDDSDGDNLHRYREGSSFQLHGNSNRAQDEAMGYTTGCSDTDTDLFRTSIEHKPVKNLLDSSGLQHRRDSKSTPILMDCEEQEWSDQEDYNEYLLKERSCKNNLDDNYAQPKTSDSDSSTQKQPSEYISDSSCNSSDGVLVNFSAIYNKTNNAVPATPHDLDSPANQSHGSGSTPKEDGPFKPIRCWSPCGVDPNCNIYLLGSDGLPSLEISDLADCLQSQGRLMSSTQNYYKLVTCDLSSQSSLSPAWSSVTSCSEGHSQGSTTPPKEYFLFRQLEGNEGDTLQEDPRDHQVDENIELQIAKNTRDPSKSARERKYPKSSKGPEAKNHKHIHPAHSQSWYGQQNCCFSPKLDTLPRISSCPGHINLEQCSSQVPKHHTTSFAELARCKKAGGDLSSVESSMEAPTCSRFTQSTSPTLRKAPLGLNSTVITSQETRMMGSSEMCEMPSTSEGACAPPLEVVRYSKAQRPTFLPIQPFVLQPPSGKQHSKGLGSLLNQYISHKHCNPSASKRTGKCKNVPSYLRPSPLGSYSSIHLEAATSSDTCSTCTPSPVQPQNQSHWAQPSPLLVQNYPEPDQTLSSPNTLDPKLEVMSSSLQESSLEMLLTMEPLQEPYSEAKPSKISPSFVLKEVPRTQEHSNGFIDTSSPAITSVTSLTSDASLKSQGLNQRDLQDVAPTEKDLSTTSTLFKPKNQPGFQVAEQRQQSDSCSMTDGPPEEFCLSPDASSQFMSIDLLQKKGMLKSVGLAVESITAHFSPSRDPEEKIRLGNSLLSPAISQLVLGQLCPAIKNILQDGLKAFKLDLIVGQRRNKPWSVVEALTQPGASTRVLHSLVSVVRKCSQLTNHSVRVNAFLMGLLNLRALESWFLHLHASVDVVEEYYRPWAFLALSQGPAGRSLFQELLLILEPLNQLPFDLHLLSEVRLQRRTSHKPSRSLDPSDHRLLQKPSVQKNDRPPERPFQRERCRAAGGHTARNFRGCSVKFCKQPEPKLLSPEDKEEDEQRFVCLVSSSERGCAGWWLSQTPVTEGVLVGTGSGSVPQRQNGDEDEDIVVETSETEAVSLVEISQQDKPHKELRWARLFGSAIGTPAVVQQTQPNNSQTQRSRLPSQWLKLGASQVDLLAQSVWGRESANQRQ</sequence>
<accession>A0A8T2KXE2</accession>
<dbReference type="InterPro" id="IPR004012">
    <property type="entry name" value="Run_dom"/>
</dbReference>
<feature type="region of interest" description="Disordered" evidence="1">
    <location>
        <begin position="409"/>
        <end position="463"/>
    </location>
</feature>
<evidence type="ECO:0000259" key="2">
    <source>
        <dbReference type="PROSITE" id="PS50826"/>
    </source>
</evidence>
<dbReference type="EMBL" id="JAICCE010000020">
    <property type="protein sequence ID" value="KAG9263317.1"/>
    <property type="molecule type" value="Genomic_DNA"/>
</dbReference>
<feature type="region of interest" description="Disordered" evidence="1">
    <location>
        <begin position="233"/>
        <end position="261"/>
    </location>
</feature>
<feature type="region of interest" description="Disordered" evidence="1">
    <location>
        <begin position="105"/>
        <end position="163"/>
    </location>
</feature>
<feature type="compositionally biased region" description="Polar residues" evidence="1">
    <location>
        <begin position="292"/>
        <end position="302"/>
    </location>
</feature>
<feature type="region of interest" description="Disordered" evidence="1">
    <location>
        <begin position="48"/>
        <end position="91"/>
    </location>
</feature>
<gene>
    <name evidence="3" type="primary">RUSC2</name>
    <name evidence="3" type="ORF">AMEX_G23342</name>
</gene>
<evidence type="ECO:0000313" key="3">
    <source>
        <dbReference type="EMBL" id="KAG9263317.1"/>
    </source>
</evidence>
<dbReference type="Gene3D" id="1.20.58.900">
    <property type="match status" value="1"/>
</dbReference>
<evidence type="ECO:0000256" key="1">
    <source>
        <dbReference type="SAM" id="MobiDB-lite"/>
    </source>
</evidence>
<dbReference type="SMART" id="SM00593">
    <property type="entry name" value="RUN"/>
    <property type="match status" value="1"/>
</dbReference>
<dbReference type="GO" id="GO:0031410">
    <property type="term" value="C:cytoplasmic vesicle"/>
    <property type="evidence" value="ECO:0007669"/>
    <property type="project" value="TreeGrafter"/>
</dbReference>
<protein>
    <submittedName>
        <fullName evidence="3">Iporin</fullName>
    </submittedName>
</protein>
<feature type="compositionally biased region" description="Polar residues" evidence="1">
    <location>
        <begin position="238"/>
        <end position="261"/>
    </location>
</feature>
<dbReference type="PANTHER" id="PTHR15591">
    <property type="entry name" value="RUN AND SH3 DOMAIN CONTAINING"/>
    <property type="match status" value="1"/>
</dbReference>
<feature type="compositionally biased region" description="Low complexity" evidence="1">
    <location>
        <begin position="63"/>
        <end position="80"/>
    </location>
</feature>
<organism evidence="3 4">
    <name type="scientific">Astyanax mexicanus</name>
    <name type="common">Blind cave fish</name>
    <name type="synonym">Astyanax fasciatus mexicanus</name>
    <dbReference type="NCBI Taxonomy" id="7994"/>
    <lineage>
        <taxon>Eukaryota</taxon>
        <taxon>Metazoa</taxon>
        <taxon>Chordata</taxon>
        <taxon>Craniata</taxon>
        <taxon>Vertebrata</taxon>
        <taxon>Euteleostomi</taxon>
        <taxon>Actinopterygii</taxon>
        <taxon>Neopterygii</taxon>
        <taxon>Teleostei</taxon>
        <taxon>Ostariophysi</taxon>
        <taxon>Characiformes</taxon>
        <taxon>Characoidei</taxon>
        <taxon>Acestrorhamphidae</taxon>
        <taxon>Acestrorhamphinae</taxon>
        <taxon>Astyanax</taxon>
    </lineage>
</organism>
<feature type="domain" description="RUN" evidence="2">
    <location>
        <begin position="901"/>
        <end position="1046"/>
    </location>
</feature>
<feature type="region of interest" description="Disordered" evidence="1">
    <location>
        <begin position="800"/>
        <end position="825"/>
    </location>
</feature>
<dbReference type="SUPFAM" id="SSF140741">
    <property type="entry name" value="RUN domain-like"/>
    <property type="match status" value="1"/>
</dbReference>
<feature type="compositionally biased region" description="Basic and acidic residues" evidence="1">
    <location>
        <begin position="1076"/>
        <end position="1085"/>
    </location>
</feature>
<reference evidence="3 4" key="1">
    <citation type="submission" date="2021-07" db="EMBL/GenBank/DDBJ databases">
        <authorList>
            <person name="Imarazene B."/>
            <person name="Zahm M."/>
            <person name="Klopp C."/>
            <person name="Cabau C."/>
            <person name="Beille S."/>
            <person name="Jouanno E."/>
            <person name="Castinel A."/>
            <person name="Lluch J."/>
            <person name="Gil L."/>
            <person name="Kuchtly C."/>
            <person name="Lopez Roques C."/>
            <person name="Donnadieu C."/>
            <person name="Parrinello H."/>
            <person name="Journot L."/>
            <person name="Du K."/>
            <person name="Schartl M."/>
            <person name="Retaux S."/>
            <person name="Guiguen Y."/>
        </authorList>
    </citation>
    <scope>NUCLEOTIDE SEQUENCE [LARGE SCALE GENOMIC DNA]</scope>
    <source>
        <strain evidence="3">Pach_M1</strain>
        <tissue evidence="3">Testis</tissue>
    </source>
</reference>
<dbReference type="InterPro" id="IPR047343">
    <property type="entry name" value="RUSC1_2"/>
</dbReference>